<keyword evidence="7" id="KW-1185">Reference proteome</keyword>
<dbReference type="CDD" id="cd01389">
    <property type="entry name" value="HMG-box_ROX1-like"/>
    <property type="match status" value="1"/>
</dbReference>
<dbReference type="GO" id="GO:0030154">
    <property type="term" value="P:cell differentiation"/>
    <property type="evidence" value="ECO:0007669"/>
    <property type="project" value="TreeGrafter"/>
</dbReference>
<evidence type="ECO:0000313" key="6">
    <source>
        <dbReference type="EMBL" id="KAJ8102856.1"/>
    </source>
</evidence>
<dbReference type="Pfam" id="PF00505">
    <property type="entry name" value="HMG_box"/>
    <property type="match status" value="1"/>
</dbReference>
<evidence type="ECO:0000313" key="7">
    <source>
        <dbReference type="Proteomes" id="UP001217417"/>
    </source>
</evidence>
<dbReference type="SMART" id="SM00398">
    <property type="entry name" value="HMG"/>
    <property type="match status" value="1"/>
</dbReference>
<evidence type="ECO:0000256" key="3">
    <source>
        <dbReference type="PROSITE-ProRule" id="PRU00267"/>
    </source>
</evidence>
<dbReference type="PANTHER" id="PTHR10270:SF161">
    <property type="entry name" value="SEX-DETERMINING REGION Y PROTEIN"/>
    <property type="match status" value="1"/>
</dbReference>
<sequence length="306" mass="34588">MDASWNIGTEQLFEIPLPRIMELAKEYSAHIYLIPEYYAPLIVRAEDEENGSRDQQLGYLCTPKAFMLHPPDQSTMMPSLTADKVSSQLLPRLDQKKAVTKSGSIKPSTQPKQKVAKVPRPRNAFIIYRGAKHDEVMRRGDISNTSASRIIAKMWKDEPPHVREYYRRLAMEESLNHKLQHPEYKYSPRRPGEKQRRSRRTKDINSTSNNWNMSGATGGSCTVRRAPSRSPSVSQSAGDLKSDIDTPSFSGDLFTVDCLPFYFSVEDQGCHDAMQVSDPLKNVTSSIGLISNSIIPWHDEPGSLYI</sequence>
<keyword evidence="1 3" id="KW-0238">DNA-binding</keyword>
<dbReference type="GO" id="GO:0005634">
    <property type="term" value="C:nucleus"/>
    <property type="evidence" value="ECO:0007669"/>
    <property type="project" value="UniProtKB-UniRule"/>
</dbReference>
<protein>
    <recommendedName>
        <fullName evidence="5">HMG box domain-containing protein</fullName>
    </recommendedName>
</protein>
<feature type="compositionally biased region" description="Basic and acidic residues" evidence="4">
    <location>
        <begin position="177"/>
        <end position="195"/>
    </location>
</feature>
<feature type="region of interest" description="Disordered" evidence="4">
    <location>
        <begin position="97"/>
        <end position="118"/>
    </location>
</feature>
<feature type="region of interest" description="Disordered" evidence="4">
    <location>
        <begin position="177"/>
        <end position="242"/>
    </location>
</feature>
<reference evidence="6" key="1">
    <citation type="submission" date="2023-03" db="EMBL/GenBank/DDBJ databases">
        <title>Near-Complete genome sequence of Lipomyces tetrasporous NRRL Y-64009, an oleaginous yeast capable of growing on lignocellulosic hydrolysates.</title>
        <authorList>
            <consortium name="Lawrence Berkeley National Laboratory"/>
            <person name="Jagtap S.S."/>
            <person name="Liu J.-J."/>
            <person name="Walukiewicz H.E."/>
            <person name="Pangilinan J."/>
            <person name="Lipzen A."/>
            <person name="Ahrendt S."/>
            <person name="Koriabine M."/>
            <person name="Cobaugh K."/>
            <person name="Salamov A."/>
            <person name="Yoshinaga Y."/>
            <person name="Ng V."/>
            <person name="Daum C."/>
            <person name="Grigoriev I.V."/>
            <person name="Slininger P.J."/>
            <person name="Dien B.S."/>
            <person name="Jin Y.-S."/>
            <person name="Rao C.V."/>
        </authorList>
    </citation>
    <scope>NUCLEOTIDE SEQUENCE</scope>
    <source>
        <strain evidence="6">NRRL Y-64009</strain>
    </source>
</reference>
<comment type="caution">
    <text evidence="6">The sequence shown here is derived from an EMBL/GenBank/DDBJ whole genome shotgun (WGS) entry which is preliminary data.</text>
</comment>
<feature type="domain" description="HMG box" evidence="5">
    <location>
        <begin position="118"/>
        <end position="185"/>
    </location>
</feature>
<dbReference type="GO" id="GO:0000978">
    <property type="term" value="F:RNA polymerase II cis-regulatory region sequence-specific DNA binding"/>
    <property type="evidence" value="ECO:0007669"/>
    <property type="project" value="TreeGrafter"/>
</dbReference>
<evidence type="ECO:0000256" key="4">
    <source>
        <dbReference type="SAM" id="MobiDB-lite"/>
    </source>
</evidence>
<evidence type="ECO:0000256" key="2">
    <source>
        <dbReference type="ARBA" id="ARBA00023163"/>
    </source>
</evidence>
<dbReference type="PANTHER" id="PTHR10270">
    <property type="entry name" value="SOX TRANSCRIPTION FACTOR"/>
    <property type="match status" value="1"/>
</dbReference>
<evidence type="ECO:0000256" key="1">
    <source>
        <dbReference type="ARBA" id="ARBA00023125"/>
    </source>
</evidence>
<dbReference type="AlphaFoldDB" id="A0AAD7QX43"/>
<dbReference type="InterPro" id="IPR009071">
    <property type="entry name" value="HMG_box_dom"/>
</dbReference>
<dbReference type="InterPro" id="IPR050140">
    <property type="entry name" value="SRY-related_HMG-box_TF-like"/>
</dbReference>
<dbReference type="InterPro" id="IPR036910">
    <property type="entry name" value="HMG_box_dom_sf"/>
</dbReference>
<organism evidence="6 7">
    <name type="scientific">Lipomyces tetrasporus</name>
    <dbReference type="NCBI Taxonomy" id="54092"/>
    <lineage>
        <taxon>Eukaryota</taxon>
        <taxon>Fungi</taxon>
        <taxon>Dikarya</taxon>
        <taxon>Ascomycota</taxon>
        <taxon>Saccharomycotina</taxon>
        <taxon>Lipomycetes</taxon>
        <taxon>Lipomycetales</taxon>
        <taxon>Lipomycetaceae</taxon>
        <taxon>Lipomyces</taxon>
    </lineage>
</organism>
<dbReference type="Proteomes" id="UP001217417">
    <property type="component" value="Unassembled WGS sequence"/>
</dbReference>
<feature type="compositionally biased region" description="Polar residues" evidence="4">
    <location>
        <begin position="204"/>
        <end position="215"/>
    </location>
</feature>
<feature type="DNA-binding region" description="HMG box" evidence="3">
    <location>
        <begin position="118"/>
        <end position="185"/>
    </location>
</feature>
<proteinExistence type="predicted"/>
<dbReference type="RefSeq" id="XP_056046306.1">
    <property type="nucleotide sequence ID" value="XM_056189100.1"/>
</dbReference>
<dbReference type="SUPFAM" id="SSF47095">
    <property type="entry name" value="HMG-box"/>
    <property type="match status" value="1"/>
</dbReference>
<keyword evidence="3" id="KW-0539">Nucleus</keyword>
<dbReference type="Gene3D" id="1.10.30.10">
    <property type="entry name" value="High mobility group box domain"/>
    <property type="match status" value="1"/>
</dbReference>
<gene>
    <name evidence="6" type="ORF">POJ06DRAFT_265717</name>
</gene>
<dbReference type="PROSITE" id="PS50118">
    <property type="entry name" value="HMG_BOX_2"/>
    <property type="match status" value="1"/>
</dbReference>
<feature type="compositionally biased region" description="Low complexity" evidence="4">
    <location>
        <begin position="223"/>
        <end position="237"/>
    </location>
</feature>
<dbReference type="GeneID" id="80884266"/>
<dbReference type="EMBL" id="JARPMG010000002">
    <property type="protein sequence ID" value="KAJ8102856.1"/>
    <property type="molecule type" value="Genomic_DNA"/>
</dbReference>
<name>A0AAD7QX43_9ASCO</name>
<keyword evidence="2" id="KW-0804">Transcription</keyword>
<feature type="compositionally biased region" description="Polar residues" evidence="4">
    <location>
        <begin position="101"/>
        <end position="112"/>
    </location>
</feature>
<dbReference type="GO" id="GO:0001228">
    <property type="term" value="F:DNA-binding transcription activator activity, RNA polymerase II-specific"/>
    <property type="evidence" value="ECO:0007669"/>
    <property type="project" value="TreeGrafter"/>
</dbReference>
<evidence type="ECO:0000259" key="5">
    <source>
        <dbReference type="PROSITE" id="PS50118"/>
    </source>
</evidence>
<accession>A0AAD7QX43</accession>